<sequence length="322" mass="37188">MGLFSKKTGNSDLHTVAFYNLENLFDIVDNPHTFDDDFTKYGKKRWNKKRYEKKLFKLGTAISNVGFDQAKKAPAIVGVAEVENQRVLEDLVATKHLKNKDYGVVHYDSPDERGIDTGLLYQKRFFEVDQSEVFPLQLVDEEGRPDHTRDILKVSGVLNGEYVHVLVNHWPSRRAGANETQHKRILAAQNAQKVVQSIRSQEENPKIIIMGDFNDDPHSTSIKEHLVTDELYNPMETLLSYTKGSLSHKGSWNLFDQIIFTHNFFETKEGGHKFAHADVFNPRFLAEYDGRYKGNPFRTYFGRKYLGGYSDHFPVYVHLRKQ</sequence>
<keyword evidence="3" id="KW-1185">Reference proteome</keyword>
<evidence type="ECO:0000259" key="1">
    <source>
        <dbReference type="Pfam" id="PF19580"/>
    </source>
</evidence>
<dbReference type="SUPFAM" id="SSF56219">
    <property type="entry name" value="DNase I-like"/>
    <property type="match status" value="1"/>
</dbReference>
<dbReference type="PANTHER" id="PTHR42834:SF1">
    <property type="entry name" value="ENDONUCLEASE_EXONUCLEASE_PHOSPHATASE FAMILY PROTEIN (AFU_ORTHOLOGUE AFUA_3G09210)"/>
    <property type="match status" value="1"/>
</dbReference>
<dbReference type="EMBL" id="JBHTJH010000017">
    <property type="protein sequence ID" value="MFD0863375.1"/>
    <property type="molecule type" value="Genomic_DNA"/>
</dbReference>
<organism evidence="2 3">
    <name type="scientific">Sungkyunkwania multivorans</name>
    <dbReference type="NCBI Taxonomy" id="1173618"/>
    <lineage>
        <taxon>Bacteria</taxon>
        <taxon>Pseudomonadati</taxon>
        <taxon>Bacteroidota</taxon>
        <taxon>Flavobacteriia</taxon>
        <taxon>Flavobacteriales</taxon>
        <taxon>Flavobacteriaceae</taxon>
        <taxon>Sungkyunkwania</taxon>
    </lineage>
</organism>
<dbReference type="InterPro" id="IPR005135">
    <property type="entry name" value="Endo/exonuclease/phosphatase"/>
</dbReference>
<dbReference type="Proteomes" id="UP001596978">
    <property type="component" value="Unassembled WGS sequence"/>
</dbReference>
<name>A0ABW3CZX3_9FLAO</name>
<comment type="caution">
    <text evidence="2">The sequence shown here is derived from an EMBL/GenBank/DDBJ whole genome shotgun (WGS) entry which is preliminary data.</text>
</comment>
<dbReference type="RefSeq" id="WP_386409363.1">
    <property type="nucleotide sequence ID" value="NZ_JBHTJH010000017.1"/>
</dbReference>
<proteinExistence type="predicted"/>
<keyword evidence="2" id="KW-0540">Nuclease</keyword>
<keyword evidence="2" id="KW-0378">Hydrolase</keyword>
<keyword evidence="2" id="KW-0255">Endonuclease</keyword>
<protein>
    <submittedName>
        <fullName evidence="2">Endonuclease</fullName>
    </submittedName>
</protein>
<dbReference type="Gene3D" id="3.60.10.10">
    <property type="entry name" value="Endonuclease/exonuclease/phosphatase"/>
    <property type="match status" value="1"/>
</dbReference>
<dbReference type="Pfam" id="PF19580">
    <property type="entry name" value="Exo_endo_phos_3"/>
    <property type="match status" value="1"/>
</dbReference>
<evidence type="ECO:0000313" key="3">
    <source>
        <dbReference type="Proteomes" id="UP001596978"/>
    </source>
</evidence>
<dbReference type="InterPro" id="IPR036691">
    <property type="entry name" value="Endo/exonu/phosph_ase_sf"/>
</dbReference>
<dbReference type="PANTHER" id="PTHR42834">
    <property type="entry name" value="ENDONUCLEASE/EXONUCLEASE/PHOSPHATASE FAMILY PROTEIN (AFU_ORTHOLOGUE AFUA_3G09210)"/>
    <property type="match status" value="1"/>
</dbReference>
<feature type="domain" description="Endonuclease/exonuclease/phosphatase" evidence="1">
    <location>
        <begin position="15"/>
        <end position="321"/>
    </location>
</feature>
<accession>A0ABW3CZX3</accession>
<gene>
    <name evidence="2" type="ORF">ACFQ1M_14265</name>
</gene>
<reference evidence="3" key="1">
    <citation type="journal article" date="2019" name="Int. J. Syst. Evol. Microbiol.">
        <title>The Global Catalogue of Microorganisms (GCM) 10K type strain sequencing project: providing services to taxonomists for standard genome sequencing and annotation.</title>
        <authorList>
            <consortium name="The Broad Institute Genomics Platform"/>
            <consortium name="The Broad Institute Genome Sequencing Center for Infectious Disease"/>
            <person name="Wu L."/>
            <person name="Ma J."/>
        </authorList>
    </citation>
    <scope>NUCLEOTIDE SEQUENCE [LARGE SCALE GENOMIC DNA]</scope>
    <source>
        <strain evidence="3">CCUG 62952</strain>
    </source>
</reference>
<evidence type="ECO:0000313" key="2">
    <source>
        <dbReference type="EMBL" id="MFD0863375.1"/>
    </source>
</evidence>
<dbReference type="GO" id="GO:0004519">
    <property type="term" value="F:endonuclease activity"/>
    <property type="evidence" value="ECO:0007669"/>
    <property type="project" value="UniProtKB-KW"/>
</dbReference>